<feature type="glycosylation site" description="N-linked (GlcNAc...) asparagine" evidence="13">
    <location>
        <position position="26"/>
    </location>
</feature>
<organism evidence="15 16">
    <name type="scientific">Aegilops tauschii subsp. strangulata</name>
    <name type="common">Goatgrass</name>
    <dbReference type="NCBI Taxonomy" id="200361"/>
    <lineage>
        <taxon>Eukaryota</taxon>
        <taxon>Viridiplantae</taxon>
        <taxon>Streptophyta</taxon>
        <taxon>Embryophyta</taxon>
        <taxon>Tracheophyta</taxon>
        <taxon>Spermatophyta</taxon>
        <taxon>Magnoliopsida</taxon>
        <taxon>Liliopsida</taxon>
        <taxon>Poales</taxon>
        <taxon>Poaceae</taxon>
        <taxon>BOP clade</taxon>
        <taxon>Pooideae</taxon>
        <taxon>Triticodae</taxon>
        <taxon>Triticeae</taxon>
        <taxon>Triticinae</taxon>
        <taxon>Aegilops</taxon>
    </lineage>
</organism>
<evidence type="ECO:0000256" key="7">
    <source>
        <dbReference type="ARBA" id="ARBA00022989"/>
    </source>
</evidence>
<dbReference type="Gramene" id="AET3Gv20647400.3">
    <property type="protein sequence ID" value="AET3Gv20647400.3"/>
    <property type="gene ID" value="AET3Gv20647400"/>
</dbReference>
<comment type="function">
    <text evidence="14">Involved in the synthesis of glucuronoxylan hemicellulose in secondary cell walls.</text>
</comment>
<evidence type="ECO:0000256" key="14">
    <source>
        <dbReference type="RuleBase" id="RU363127"/>
    </source>
</evidence>
<dbReference type="EC" id="2.4.-.-" evidence="14"/>
<proteinExistence type="inferred from homology"/>
<evidence type="ECO:0000256" key="8">
    <source>
        <dbReference type="ARBA" id="ARBA00023034"/>
    </source>
</evidence>
<evidence type="ECO:0000256" key="1">
    <source>
        <dbReference type="ARBA" id="ARBA00004323"/>
    </source>
</evidence>
<dbReference type="EnsemblPlants" id="AET3Gv20647400.3">
    <property type="protein sequence ID" value="AET3Gv20647400.3"/>
    <property type="gene ID" value="AET3Gv20647400"/>
</dbReference>
<keyword evidence="8 14" id="KW-0333">Golgi apparatus</keyword>
<dbReference type="GO" id="GO:0000139">
    <property type="term" value="C:Golgi membrane"/>
    <property type="evidence" value="ECO:0007669"/>
    <property type="project" value="UniProtKB-SubCell"/>
</dbReference>
<keyword evidence="16" id="KW-1185">Reference proteome</keyword>
<reference evidence="16" key="2">
    <citation type="journal article" date="2017" name="Nat. Plants">
        <title>The Aegilops tauschii genome reveals multiple impacts of transposons.</title>
        <authorList>
            <person name="Zhao G."/>
            <person name="Zou C."/>
            <person name="Li K."/>
            <person name="Wang K."/>
            <person name="Li T."/>
            <person name="Gao L."/>
            <person name="Zhang X."/>
            <person name="Wang H."/>
            <person name="Yang Z."/>
            <person name="Liu X."/>
            <person name="Jiang W."/>
            <person name="Mao L."/>
            <person name="Kong X."/>
            <person name="Jiao Y."/>
            <person name="Jia J."/>
        </authorList>
    </citation>
    <scope>NUCLEOTIDE SEQUENCE [LARGE SCALE GENOMIC DNA]</scope>
    <source>
        <strain evidence="16">cv. AL8/78</strain>
    </source>
</reference>
<evidence type="ECO:0000256" key="5">
    <source>
        <dbReference type="ARBA" id="ARBA00022692"/>
    </source>
</evidence>
<dbReference type="PANTHER" id="PTHR10896">
    <property type="entry name" value="GALACTOSYLGALACTOSYLXYLOSYLPROTEIN 3-BETA-GLUCURONOSYLTRANSFERASE BETA-1,3-GLUCURONYLTRANSFERASE"/>
    <property type="match status" value="1"/>
</dbReference>
<dbReference type="AlphaFoldDB" id="A0A453FDZ9"/>
<dbReference type="Proteomes" id="UP000015105">
    <property type="component" value="Chromosome 3D"/>
</dbReference>
<evidence type="ECO:0000256" key="6">
    <source>
        <dbReference type="ARBA" id="ARBA00022968"/>
    </source>
</evidence>
<dbReference type="GO" id="GO:0071555">
    <property type="term" value="P:cell wall organization"/>
    <property type="evidence" value="ECO:0007669"/>
    <property type="project" value="UniProtKB-KW"/>
</dbReference>
<evidence type="ECO:0000256" key="2">
    <source>
        <dbReference type="ARBA" id="ARBA00007706"/>
    </source>
</evidence>
<evidence type="ECO:0000313" key="15">
    <source>
        <dbReference type="EnsemblPlants" id="AET3Gv20647400.3"/>
    </source>
</evidence>
<evidence type="ECO:0000256" key="12">
    <source>
        <dbReference type="PIRSR" id="PIRSR605027-1"/>
    </source>
</evidence>
<keyword evidence="9" id="KW-0472">Membrane</keyword>
<dbReference type="GO" id="GO:0010417">
    <property type="term" value="P:glucuronoxylan biosynthetic process"/>
    <property type="evidence" value="ECO:0007669"/>
    <property type="project" value="TreeGrafter"/>
</dbReference>
<feature type="active site" description="Proton donor/acceptor" evidence="12">
    <location>
        <position position="6"/>
    </location>
</feature>
<dbReference type="GO" id="GO:0009834">
    <property type="term" value="P:plant-type secondary cell wall biogenesis"/>
    <property type="evidence" value="ECO:0007669"/>
    <property type="project" value="TreeGrafter"/>
</dbReference>
<dbReference type="SUPFAM" id="SSF53448">
    <property type="entry name" value="Nucleotide-diphospho-sugar transferases"/>
    <property type="match status" value="1"/>
</dbReference>
<reference evidence="15" key="4">
    <citation type="submission" date="2019-03" db="UniProtKB">
        <authorList>
            <consortium name="EnsemblPlants"/>
        </authorList>
    </citation>
    <scope>IDENTIFICATION</scope>
</reference>
<evidence type="ECO:0000256" key="13">
    <source>
        <dbReference type="PIRSR" id="PIRSR605027-6"/>
    </source>
</evidence>
<dbReference type="GO" id="GO:0015018">
    <property type="term" value="F:galactosylgalactosylxylosylprotein 3-beta-glucuronosyltransferase activity"/>
    <property type="evidence" value="ECO:0007669"/>
    <property type="project" value="InterPro"/>
</dbReference>
<dbReference type="GO" id="GO:0042285">
    <property type="term" value="F:xylosyltransferase activity"/>
    <property type="evidence" value="ECO:0007669"/>
    <property type="project" value="TreeGrafter"/>
</dbReference>
<keyword evidence="10 13" id="KW-0325">Glycoprotein</keyword>
<reference evidence="15" key="5">
    <citation type="journal article" date="2021" name="G3 (Bethesda)">
        <title>Aegilops tauschii genome assembly Aet v5.0 features greater sequence contiguity and improved annotation.</title>
        <authorList>
            <person name="Wang L."/>
            <person name="Zhu T."/>
            <person name="Rodriguez J.C."/>
            <person name="Deal K.R."/>
            <person name="Dubcovsky J."/>
            <person name="McGuire P.E."/>
            <person name="Lux T."/>
            <person name="Spannagl M."/>
            <person name="Mayer K.F.X."/>
            <person name="Baldrich P."/>
            <person name="Meyers B.C."/>
            <person name="Huo N."/>
            <person name="Gu Y.Q."/>
            <person name="Zhou H."/>
            <person name="Devos K.M."/>
            <person name="Bennetzen J.L."/>
            <person name="Unver T."/>
            <person name="Budak H."/>
            <person name="Gulick P.J."/>
            <person name="Galiba G."/>
            <person name="Kalapos B."/>
            <person name="Nelson D.R."/>
            <person name="Li P."/>
            <person name="You F.M."/>
            <person name="Luo M.C."/>
            <person name="Dvorak J."/>
        </authorList>
    </citation>
    <scope>NUCLEOTIDE SEQUENCE [LARGE SCALE GENOMIC DNA]</scope>
    <source>
        <strain evidence="15">cv. AL8/78</strain>
    </source>
</reference>
<accession>A0A453FDZ9</accession>
<evidence type="ECO:0000256" key="11">
    <source>
        <dbReference type="ARBA" id="ARBA00023316"/>
    </source>
</evidence>
<evidence type="ECO:0000313" key="16">
    <source>
        <dbReference type="Proteomes" id="UP000015105"/>
    </source>
</evidence>
<comment type="similarity">
    <text evidence="2 14">Belongs to the glycosyltransferase 43 family.</text>
</comment>
<name>A0A453FDZ9_AEGTS</name>
<comment type="subcellular location">
    <subcellularLocation>
        <location evidence="1 14">Golgi apparatus membrane</location>
        <topology evidence="1 14">Single-pass type II membrane protein</topology>
    </subcellularLocation>
</comment>
<keyword evidence="7" id="KW-1133">Transmembrane helix</keyword>
<dbReference type="Pfam" id="PF03360">
    <property type="entry name" value="Glyco_transf_43"/>
    <property type="match status" value="1"/>
</dbReference>
<dbReference type="InterPro" id="IPR029044">
    <property type="entry name" value="Nucleotide-diphossugar_trans"/>
</dbReference>
<reference evidence="16" key="1">
    <citation type="journal article" date="2014" name="Science">
        <title>Ancient hybridizations among the ancestral genomes of bread wheat.</title>
        <authorList>
            <consortium name="International Wheat Genome Sequencing Consortium,"/>
            <person name="Marcussen T."/>
            <person name="Sandve S.R."/>
            <person name="Heier L."/>
            <person name="Spannagl M."/>
            <person name="Pfeifer M."/>
            <person name="Jakobsen K.S."/>
            <person name="Wulff B.B."/>
            <person name="Steuernagel B."/>
            <person name="Mayer K.F."/>
            <person name="Olsen O.A."/>
        </authorList>
    </citation>
    <scope>NUCLEOTIDE SEQUENCE [LARGE SCALE GENOMIC DNA]</scope>
    <source>
        <strain evidence="16">cv. AL8/78</strain>
    </source>
</reference>
<evidence type="ECO:0000256" key="4">
    <source>
        <dbReference type="ARBA" id="ARBA00022679"/>
    </source>
</evidence>
<evidence type="ECO:0000256" key="9">
    <source>
        <dbReference type="ARBA" id="ARBA00023136"/>
    </source>
</evidence>
<keyword evidence="6 14" id="KW-0735">Signal-anchor</keyword>
<dbReference type="PANTHER" id="PTHR10896:SF20">
    <property type="entry name" value="BETA-1,4-XYLOSYLTRANSFERASE IRX9L-RELATED"/>
    <property type="match status" value="1"/>
</dbReference>
<sequence>MVPLQESRFIERLVEDESQMEGLADNCTRIMVWNFDLEPPQLNYPTGWLLKKNLDAT</sequence>
<reference evidence="15" key="3">
    <citation type="journal article" date="2017" name="Nature">
        <title>Genome sequence of the progenitor of the wheat D genome Aegilops tauschii.</title>
        <authorList>
            <person name="Luo M.C."/>
            <person name="Gu Y.Q."/>
            <person name="Puiu D."/>
            <person name="Wang H."/>
            <person name="Twardziok S.O."/>
            <person name="Deal K.R."/>
            <person name="Huo N."/>
            <person name="Zhu T."/>
            <person name="Wang L."/>
            <person name="Wang Y."/>
            <person name="McGuire P.E."/>
            <person name="Liu S."/>
            <person name="Long H."/>
            <person name="Ramasamy R.K."/>
            <person name="Rodriguez J.C."/>
            <person name="Van S.L."/>
            <person name="Yuan L."/>
            <person name="Wang Z."/>
            <person name="Xia Z."/>
            <person name="Xiao L."/>
            <person name="Anderson O.D."/>
            <person name="Ouyang S."/>
            <person name="Liang Y."/>
            <person name="Zimin A.V."/>
            <person name="Pertea G."/>
            <person name="Qi P."/>
            <person name="Bennetzen J.L."/>
            <person name="Dai X."/>
            <person name="Dawson M.W."/>
            <person name="Muller H.G."/>
            <person name="Kugler K."/>
            <person name="Rivarola-Duarte L."/>
            <person name="Spannagl M."/>
            <person name="Mayer K.F.X."/>
            <person name="Lu F.H."/>
            <person name="Bevan M.W."/>
            <person name="Leroy P."/>
            <person name="Li P."/>
            <person name="You F.M."/>
            <person name="Sun Q."/>
            <person name="Liu Z."/>
            <person name="Lyons E."/>
            <person name="Wicker T."/>
            <person name="Salzberg S.L."/>
            <person name="Devos K.M."/>
            <person name="Dvorak J."/>
        </authorList>
    </citation>
    <scope>NUCLEOTIDE SEQUENCE [LARGE SCALE GENOMIC DNA]</scope>
    <source>
        <strain evidence="15">cv. AL8/78</strain>
    </source>
</reference>
<keyword evidence="11 14" id="KW-0961">Cell wall biogenesis/degradation</keyword>
<evidence type="ECO:0000256" key="3">
    <source>
        <dbReference type="ARBA" id="ARBA00022676"/>
    </source>
</evidence>
<evidence type="ECO:0000256" key="10">
    <source>
        <dbReference type="ARBA" id="ARBA00023180"/>
    </source>
</evidence>
<dbReference type="Gene3D" id="3.90.550.10">
    <property type="entry name" value="Spore Coat Polysaccharide Biosynthesis Protein SpsA, Chain A"/>
    <property type="match status" value="1"/>
</dbReference>
<keyword evidence="3" id="KW-0328">Glycosyltransferase</keyword>
<dbReference type="InterPro" id="IPR005027">
    <property type="entry name" value="Glyco_trans_43"/>
</dbReference>
<protein>
    <recommendedName>
        <fullName evidence="14">Glycosyltransferases</fullName>
        <ecNumber evidence="14">2.4.-.-</ecNumber>
    </recommendedName>
</protein>
<keyword evidence="5" id="KW-0812">Transmembrane</keyword>
<keyword evidence="4 14" id="KW-0808">Transferase</keyword>